<evidence type="ECO:0000256" key="14">
    <source>
        <dbReference type="SAM" id="MobiDB-lite"/>
    </source>
</evidence>
<dbReference type="Gene3D" id="3.90.1480.20">
    <property type="entry name" value="Glycosyl transferase family 29"/>
    <property type="match status" value="1"/>
</dbReference>
<proteinExistence type="inferred from homology"/>
<evidence type="ECO:0000256" key="4">
    <source>
        <dbReference type="ARBA" id="ARBA00022679"/>
    </source>
</evidence>
<feature type="compositionally biased region" description="Acidic residues" evidence="14">
    <location>
        <begin position="486"/>
        <end position="508"/>
    </location>
</feature>
<evidence type="ECO:0000256" key="12">
    <source>
        <dbReference type="ARBA" id="ARBA00034249"/>
    </source>
</evidence>
<evidence type="ECO:0000256" key="2">
    <source>
        <dbReference type="ARBA" id="ARBA00006003"/>
    </source>
</evidence>
<keyword evidence="18" id="KW-1185">Reference proteome</keyword>
<dbReference type="GO" id="GO:0032580">
    <property type="term" value="C:Golgi cisterna membrane"/>
    <property type="evidence" value="ECO:0007669"/>
    <property type="project" value="UniProtKB-SubCell"/>
</dbReference>
<protein>
    <recommendedName>
        <fullName evidence="13">beta-galactoside alpha-(2,6)-sialyltransferase</fullName>
        <ecNumber evidence="13">2.4.3.1</ecNumber>
    </recommendedName>
</protein>
<evidence type="ECO:0000256" key="9">
    <source>
        <dbReference type="ARBA" id="ARBA00023136"/>
    </source>
</evidence>
<dbReference type="RefSeq" id="XP_007512673.1">
    <property type="nucleotide sequence ID" value="XM_007512611.1"/>
</dbReference>
<comment type="catalytic activity">
    <reaction evidence="12">
        <text>a beta-D-galactoside + CMP-N-acetyl-beta-neuraminate = an N-acetyl-alpha-neuraminyl-(2-&gt;6)-beta-D-galactosyl derivative + CMP + H(+)</text>
        <dbReference type="Rhea" id="RHEA:52104"/>
        <dbReference type="ChEBI" id="CHEBI:15378"/>
        <dbReference type="ChEBI" id="CHEBI:28034"/>
        <dbReference type="ChEBI" id="CHEBI:57812"/>
        <dbReference type="ChEBI" id="CHEBI:60377"/>
        <dbReference type="ChEBI" id="CHEBI:136398"/>
        <dbReference type="EC" id="2.4.3.1"/>
    </reaction>
</comment>
<feature type="domain" description="EGF-like" evidence="16">
    <location>
        <begin position="169"/>
        <end position="180"/>
    </location>
</feature>
<dbReference type="eggNOG" id="KOG2692">
    <property type="taxonomic scope" value="Eukaryota"/>
</dbReference>
<dbReference type="AlphaFoldDB" id="K8F6R0"/>
<name>K8F6R0_9CHLO</name>
<evidence type="ECO:0000256" key="5">
    <source>
        <dbReference type="ARBA" id="ARBA00022692"/>
    </source>
</evidence>
<keyword evidence="11" id="KW-0325">Glycoprotein</keyword>
<evidence type="ECO:0000313" key="18">
    <source>
        <dbReference type="Proteomes" id="UP000198341"/>
    </source>
</evidence>
<feature type="compositionally biased region" description="Low complexity" evidence="14">
    <location>
        <begin position="117"/>
        <end position="130"/>
    </location>
</feature>
<keyword evidence="7 15" id="KW-1133">Transmembrane helix</keyword>
<dbReference type="Pfam" id="PF00777">
    <property type="entry name" value="Glyco_transf_29"/>
    <property type="match status" value="1"/>
</dbReference>
<evidence type="ECO:0000313" key="17">
    <source>
        <dbReference type="EMBL" id="CCO17273.1"/>
    </source>
</evidence>
<feature type="region of interest" description="Disordered" evidence="14">
    <location>
        <begin position="483"/>
        <end position="517"/>
    </location>
</feature>
<evidence type="ECO:0000256" key="1">
    <source>
        <dbReference type="ARBA" id="ARBA00004447"/>
    </source>
</evidence>
<keyword evidence="3" id="KW-0328">Glycosyltransferase</keyword>
<evidence type="ECO:0000256" key="3">
    <source>
        <dbReference type="ARBA" id="ARBA00022676"/>
    </source>
</evidence>
<dbReference type="KEGG" id="bpg:Bathy06g00090"/>
<evidence type="ECO:0000256" key="13">
    <source>
        <dbReference type="ARBA" id="ARBA00034329"/>
    </source>
</evidence>
<dbReference type="PROSITE" id="PS00022">
    <property type="entry name" value="EGF_1"/>
    <property type="match status" value="1"/>
</dbReference>
<dbReference type="PANTHER" id="PTHR46059">
    <property type="entry name" value="BETA-GALACTOSIDE ALPHA-2,6-SIALYLTRANSFERASE"/>
    <property type="match status" value="1"/>
</dbReference>
<keyword evidence="9 15" id="KW-0472">Membrane</keyword>
<feature type="region of interest" description="Disordered" evidence="14">
    <location>
        <begin position="69"/>
        <end position="138"/>
    </location>
</feature>
<keyword evidence="10" id="KW-1015">Disulfide bond</keyword>
<evidence type="ECO:0000256" key="7">
    <source>
        <dbReference type="ARBA" id="ARBA00022989"/>
    </source>
</evidence>
<dbReference type="PANTHER" id="PTHR46059:SF1">
    <property type="entry name" value="BETA-GALACTOSIDE ALPHA-2,6-SIALYLTRANSFERASE"/>
    <property type="match status" value="1"/>
</dbReference>
<evidence type="ECO:0000256" key="10">
    <source>
        <dbReference type="ARBA" id="ARBA00023157"/>
    </source>
</evidence>
<dbReference type="EC" id="2.4.3.1" evidence="13"/>
<reference evidence="17 18" key="1">
    <citation type="submission" date="2011-10" db="EMBL/GenBank/DDBJ databases">
        <authorList>
            <person name="Genoscope - CEA"/>
        </authorList>
    </citation>
    <scope>NUCLEOTIDE SEQUENCE [LARGE SCALE GENOMIC DNA]</scope>
    <source>
        <strain evidence="17 18">RCC 1105</strain>
    </source>
</reference>
<keyword evidence="4" id="KW-0808">Transferase</keyword>
<comment type="similarity">
    <text evidence="2">Belongs to the glycosyltransferase 29 family.</text>
</comment>
<evidence type="ECO:0000259" key="16">
    <source>
        <dbReference type="PROSITE" id="PS00022"/>
    </source>
</evidence>
<comment type="subcellular location">
    <subcellularLocation>
        <location evidence="1">Golgi apparatus</location>
        <location evidence="1">Golgi stack membrane</location>
        <topology evidence="1">Single-pass type II membrane protein</topology>
    </subcellularLocation>
</comment>
<dbReference type="GeneID" id="19014990"/>
<dbReference type="GO" id="GO:0003835">
    <property type="term" value="F:beta-galactoside alpha-2,6-sialyltransferase activity"/>
    <property type="evidence" value="ECO:0007669"/>
    <property type="project" value="UniProtKB-EC"/>
</dbReference>
<sequence length="517" mass="57718">MCIAATTAPTARRRTSLLYEQHKRKAKFRWNVVKLLFALLVVWYVKWTTKTVLEGTDGTYGEMDEDISAASSHRRKNHPVSLQKANEDYASNDDYSSSSSHDKNTQTTDYDGATSEQQQQHQQHRTQNQQKSSSVPDALPAVRTIPRLICGAHNQPCAHGTCNDDETMCTCSKIYVGDLCDSPIKLSGKKLGGSLLQSWNLPYTGPIIMSKYNLGKHMNTRKTGVLQLDLPNEVPRFLGPIGPPLLKILPSDDIFRGNRLFFPTCAVIGNSGSMKSRVNRNRAAEIDAHTVVIRFNDAKTDSNYGDIVGRKTSMRVVNAKHFGFRETEDEFVVQQMRSPQAFRSFMGEHRRNPGTPLYSLHPDFASYVIKSFPKIQTSVGFQGVLMALMSCGTVNVYGFSLGPNEGFSQSYYRPDSDEDLDADDDSSRNAEVQMLRKREQTEWKALSAMNGAGLITFRDKCVENCHVSRSRCGQCMKKQEKVITGEVDDVDDGDENSGSNDDEDGSSENDVRAEEEA</sequence>
<accession>K8F6R0</accession>
<gene>
    <name evidence="17" type="ORF">Bathy06g00090</name>
</gene>
<dbReference type="InterPro" id="IPR001675">
    <property type="entry name" value="Glyco_trans_29"/>
</dbReference>
<dbReference type="Proteomes" id="UP000198341">
    <property type="component" value="Chromosome 6"/>
</dbReference>
<keyword evidence="6" id="KW-0735">Signal-anchor</keyword>
<dbReference type="InterPro" id="IPR000742">
    <property type="entry name" value="EGF"/>
</dbReference>
<keyword evidence="5 15" id="KW-0812">Transmembrane</keyword>
<evidence type="ECO:0000256" key="8">
    <source>
        <dbReference type="ARBA" id="ARBA00023034"/>
    </source>
</evidence>
<organism evidence="17 18">
    <name type="scientific">Bathycoccus prasinos</name>
    <dbReference type="NCBI Taxonomy" id="41875"/>
    <lineage>
        <taxon>Eukaryota</taxon>
        <taxon>Viridiplantae</taxon>
        <taxon>Chlorophyta</taxon>
        <taxon>Mamiellophyceae</taxon>
        <taxon>Mamiellales</taxon>
        <taxon>Bathycoccaceae</taxon>
        <taxon>Bathycoccus</taxon>
    </lineage>
</organism>
<dbReference type="OrthoDB" id="10264956at2759"/>
<dbReference type="EMBL" id="FO082273">
    <property type="protein sequence ID" value="CCO17273.1"/>
    <property type="molecule type" value="Genomic_DNA"/>
</dbReference>
<evidence type="ECO:0000256" key="11">
    <source>
        <dbReference type="ARBA" id="ARBA00023180"/>
    </source>
</evidence>
<keyword evidence="8" id="KW-0333">Golgi apparatus</keyword>
<feature type="transmembrane region" description="Helical" evidence="15">
    <location>
        <begin position="28"/>
        <end position="45"/>
    </location>
</feature>
<evidence type="ECO:0000256" key="6">
    <source>
        <dbReference type="ARBA" id="ARBA00022968"/>
    </source>
</evidence>
<dbReference type="InterPro" id="IPR038578">
    <property type="entry name" value="GT29-like_sf"/>
</dbReference>
<evidence type="ECO:0000256" key="15">
    <source>
        <dbReference type="SAM" id="Phobius"/>
    </source>
</evidence>
<feature type="compositionally biased region" description="Low complexity" evidence="14">
    <location>
        <begin position="88"/>
        <end position="99"/>
    </location>
</feature>